<dbReference type="InterPro" id="IPR029021">
    <property type="entry name" value="Prot-tyrosine_phosphatase-like"/>
</dbReference>
<dbReference type="InterPro" id="IPR030564">
    <property type="entry name" value="Myotubularin"/>
</dbReference>
<dbReference type="PROSITE" id="PS00383">
    <property type="entry name" value="TYR_PHOSPHATASE_1"/>
    <property type="match status" value="1"/>
</dbReference>
<sequence>MIQEVSSTDRGHGNSWLELIPFLPSERVRRLDKTVNGNICLTNFRVLFYSKHQSHTISIPIYLIRRAEVSLRYKYQTSQVLLQKCMPLRMLGCSTIFLDGVSERIVACICCLLSKGTTRFGTFAPLSLTRQGTFTAPRFTSLKYSTSSDSDNALDVALVLYEFERLEFSKDWKVTDVNSEFGYPKYHIMPRDIKDNDIPSMATFRSHNRFPSVVWRSRKTGAVLLRCAQPCVGIMTNSFVNSHPPRLLIIDARNYSAAQLNRLRGGGFEYVEYYEQSQIRFMDLPNLHSVRLSFERLTQLYESKPETNQLIKSASEVAAALDAHCRPVMVHCTDGWDRTPQLTSLAKILLDPFYRTIQGFRILVEHEWLQFGHKFGDRCGHNSSSGPEERSPIFLQWLDCVRQVHRQFPAYFEFNELFLIKLAMHTYSGLFGTFLFNSERDRHVAQCSQQTCSLWAFLNPTRNWSLRNYLYEPKQEVNYHSLCISCALHHWNCYL</sequence>
<evidence type="ECO:0000313" key="7">
    <source>
        <dbReference type="Proteomes" id="UP000275846"/>
    </source>
</evidence>
<reference evidence="6 7" key="2">
    <citation type="submission" date="2018-11" db="EMBL/GenBank/DDBJ databases">
        <authorList>
            <consortium name="Pathogen Informatics"/>
        </authorList>
    </citation>
    <scope>NUCLEOTIDE SEQUENCE [LARGE SCALE GENOMIC DNA]</scope>
    <source>
        <strain evidence="6 7">NST_G2</strain>
    </source>
</reference>
<feature type="active site" description="Phosphocysteine intermediate" evidence="3">
    <location>
        <position position="332"/>
    </location>
</feature>
<feature type="domain" description="Myotubularin phosphatase" evidence="5">
    <location>
        <begin position="153"/>
        <end position="495"/>
    </location>
</feature>
<dbReference type="Pfam" id="PF06602">
    <property type="entry name" value="Myotub-related"/>
    <property type="match status" value="1"/>
</dbReference>
<dbReference type="WBParaSite" id="SSLN_0001061701-mRNA-1">
    <property type="protein sequence ID" value="SSLN_0001061701-mRNA-1"/>
    <property type="gene ID" value="SSLN_0001061701"/>
</dbReference>
<dbReference type="GO" id="GO:0005737">
    <property type="term" value="C:cytoplasm"/>
    <property type="evidence" value="ECO:0007669"/>
    <property type="project" value="TreeGrafter"/>
</dbReference>
<protein>
    <submittedName>
        <fullName evidence="8">Phosphatidylinositol-3-phosphatase</fullName>
    </submittedName>
</protein>
<evidence type="ECO:0000313" key="6">
    <source>
        <dbReference type="EMBL" id="VDL96604.1"/>
    </source>
</evidence>
<dbReference type="PROSITE" id="PS51339">
    <property type="entry name" value="PPASE_MYOTUBULARIN"/>
    <property type="match status" value="1"/>
</dbReference>
<dbReference type="PANTHER" id="PTHR10807:SF75">
    <property type="entry name" value="PHOSPHATIDYLINOSITOL-3-PHOSPHATE PHOSPHATASE"/>
    <property type="match status" value="1"/>
</dbReference>
<dbReference type="GO" id="GO:0019903">
    <property type="term" value="F:protein phosphatase binding"/>
    <property type="evidence" value="ECO:0007669"/>
    <property type="project" value="TreeGrafter"/>
</dbReference>
<dbReference type="GO" id="GO:0016020">
    <property type="term" value="C:membrane"/>
    <property type="evidence" value="ECO:0007669"/>
    <property type="project" value="TreeGrafter"/>
</dbReference>
<evidence type="ECO:0000256" key="2">
    <source>
        <dbReference type="ARBA" id="ARBA00023098"/>
    </source>
</evidence>
<dbReference type="OrthoDB" id="271628at2759"/>
<dbReference type="InterPro" id="IPR003595">
    <property type="entry name" value="Tyr_Pase_cat"/>
</dbReference>
<dbReference type="InterPro" id="IPR016130">
    <property type="entry name" value="Tyr_Pase_AS"/>
</dbReference>
<dbReference type="InterPro" id="IPR010569">
    <property type="entry name" value="Myotubularin-like_Pase_dom"/>
</dbReference>
<dbReference type="STRING" id="70667.A0A183T171"/>
<organism evidence="8">
    <name type="scientific">Schistocephalus solidus</name>
    <name type="common">Tapeworm</name>
    <dbReference type="NCBI Taxonomy" id="70667"/>
    <lineage>
        <taxon>Eukaryota</taxon>
        <taxon>Metazoa</taxon>
        <taxon>Spiralia</taxon>
        <taxon>Lophotrochozoa</taxon>
        <taxon>Platyhelminthes</taxon>
        <taxon>Cestoda</taxon>
        <taxon>Eucestoda</taxon>
        <taxon>Diphyllobothriidea</taxon>
        <taxon>Diphyllobothriidae</taxon>
        <taxon>Schistocephalus</taxon>
    </lineage>
</organism>
<dbReference type="EMBL" id="UYSU01035733">
    <property type="protein sequence ID" value="VDL96604.1"/>
    <property type="molecule type" value="Genomic_DNA"/>
</dbReference>
<dbReference type="Proteomes" id="UP000275846">
    <property type="component" value="Unassembled WGS sequence"/>
</dbReference>
<dbReference type="AlphaFoldDB" id="A0A183T171"/>
<dbReference type="GO" id="GO:0046856">
    <property type="term" value="P:phosphatidylinositol dephosphorylation"/>
    <property type="evidence" value="ECO:0007669"/>
    <property type="project" value="TreeGrafter"/>
</dbReference>
<evidence type="ECO:0000256" key="3">
    <source>
        <dbReference type="PIRSR" id="PIRSR630564-1"/>
    </source>
</evidence>
<name>A0A183T171_SCHSO</name>
<feature type="binding site" evidence="4">
    <location>
        <begin position="332"/>
        <end position="338"/>
    </location>
    <ligand>
        <name>substrate</name>
    </ligand>
</feature>
<keyword evidence="2" id="KW-0443">Lipid metabolism</keyword>
<dbReference type="GO" id="GO:0004438">
    <property type="term" value="F:phosphatidylinositol-3-phosphate phosphatase activity"/>
    <property type="evidence" value="ECO:0007669"/>
    <property type="project" value="TreeGrafter"/>
</dbReference>
<accession>A0A183T171</accession>
<evidence type="ECO:0000313" key="8">
    <source>
        <dbReference type="WBParaSite" id="SSLN_0001061701-mRNA-1"/>
    </source>
</evidence>
<dbReference type="PANTHER" id="PTHR10807">
    <property type="entry name" value="MYOTUBULARIN-RELATED"/>
    <property type="match status" value="1"/>
</dbReference>
<dbReference type="SUPFAM" id="SSF52799">
    <property type="entry name" value="(Phosphotyrosine protein) phosphatases II"/>
    <property type="match status" value="1"/>
</dbReference>
<reference evidence="8" key="1">
    <citation type="submission" date="2016-06" db="UniProtKB">
        <authorList>
            <consortium name="WormBaseParasite"/>
        </authorList>
    </citation>
    <scope>IDENTIFICATION</scope>
</reference>
<keyword evidence="7" id="KW-1185">Reference proteome</keyword>
<evidence type="ECO:0000256" key="1">
    <source>
        <dbReference type="ARBA" id="ARBA00007471"/>
    </source>
</evidence>
<dbReference type="SMART" id="SM00404">
    <property type="entry name" value="PTPc_motif"/>
    <property type="match status" value="1"/>
</dbReference>
<evidence type="ECO:0000259" key="5">
    <source>
        <dbReference type="PROSITE" id="PS51339"/>
    </source>
</evidence>
<gene>
    <name evidence="6" type="ORF">SSLN_LOCUS10219</name>
</gene>
<evidence type="ECO:0000256" key="4">
    <source>
        <dbReference type="PIRSR" id="PIRSR630564-2"/>
    </source>
</evidence>
<dbReference type="GO" id="GO:0010506">
    <property type="term" value="P:regulation of autophagy"/>
    <property type="evidence" value="ECO:0007669"/>
    <property type="project" value="TreeGrafter"/>
</dbReference>
<comment type="similarity">
    <text evidence="1">Belongs to the protein-tyrosine phosphatase family. Non-receptor class myotubularin subfamily.</text>
</comment>
<proteinExistence type="inferred from homology"/>
<dbReference type="GO" id="GO:0052629">
    <property type="term" value="F:phosphatidylinositol-3,5-bisphosphate 3-phosphatase activity"/>
    <property type="evidence" value="ECO:0007669"/>
    <property type="project" value="TreeGrafter"/>
</dbReference>